<dbReference type="GeneID" id="80910283"/>
<dbReference type="AlphaFoldDB" id="A0A9W8XJL1"/>
<comment type="caution">
    <text evidence="2">The sequence shown here is derived from an EMBL/GenBank/DDBJ whole genome shotgun (WGS) entry which is preliminary data.</text>
</comment>
<dbReference type="OrthoDB" id="5985073at2759"/>
<reference evidence="2" key="1">
    <citation type="submission" date="2022-10" db="EMBL/GenBank/DDBJ databases">
        <title>Tapping the CABI collections for fungal endophytes: first genome assemblies for Collariella, Neodidymelliopsis, Ascochyta clinopodiicola, Didymella pomorum, Didymosphaeria variabile, Neocosmospora piperis and Neocucurbitaria cava.</title>
        <authorList>
            <person name="Hill R."/>
        </authorList>
    </citation>
    <scope>NUCLEOTIDE SEQUENCE</scope>
    <source>
        <strain evidence="2">IMI 356815</strain>
    </source>
</reference>
<keyword evidence="3" id="KW-1185">Reference proteome</keyword>
<sequence>MLDYLGCRRDTRIDFATAARSTSLPASLKQVQLDFINDIDASLQEQNKQLPNLVGSMASDPFSSSLRLLSYSLSRMDLHVVADKSLFWPSGDDFPPSWPNLEFLTVLFHICSPSGEWYFQGPEDEDDDDDDDDVSDQIAEDDPYPPFEDDIEEKEEWCYRDGVDTPEPEDTFRVVPREEQLVPFLEAFAQAAASMPRLLEAWLWAPMRFHPSDWEEYDGDTMDQYSENICGWGLKYDAPGADVPGACSTEGMTLTTARRIKWRVGSWRPDANLHQSFRSIGENYYGPHLEETWHDTGQAVTLPRRDWFEYGECILL</sequence>
<dbReference type="RefSeq" id="XP_056069767.1">
    <property type="nucleotide sequence ID" value="XM_056215520.1"/>
</dbReference>
<dbReference type="EMBL" id="JAPEUX010000005">
    <property type="protein sequence ID" value="KAJ4351411.1"/>
    <property type="molecule type" value="Genomic_DNA"/>
</dbReference>
<name>A0A9W8XJL1_9PLEO</name>
<protein>
    <submittedName>
        <fullName evidence="2">Uncharacterized protein</fullName>
    </submittedName>
</protein>
<dbReference type="Proteomes" id="UP001140513">
    <property type="component" value="Unassembled WGS sequence"/>
</dbReference>
<evidence type="ECO:0000313" key="2">
    <source>
        <dbReference type="EMBL" id="KAJ4351411.1"/>
    </source>
</evidence>
<accession>A0A9W8XJL1</accession>
<feature type="region of interest" description="Disordered" evidence="1">
    <location>
        <begin position="118"/>
        <end position="151"/>
    </location>
</feature>
<proteinExistence type="predicted"/>
<gene>
    <name evidence="2" type="ORF">N0V89_006753</name>
</gene>
<evidence type="ECO:0000313" key="3">
    <source>
        <dbReference type="Proteomes" id="UP001140513"/>
    </source>
</evidence>
<feature type="compositionally biased region" description="Acidic residues" evidence="1">
    <location>
        <begin position="122"/>
        <end position="151"/>
    </location>
</feature>
<evidence type="ECO:0000256" key="1">
    <source>
        <dbReference type="SAM" id="MobiDB-lite"/>
    </source>
</evidence>
<organism evidence="2 3">
    <name type="scientific">Didymosphaeria variabile</name>
    <dbReference type="NCBI Taxonomy" id="1932322"/>
    <lineage>
        <taxon>Eukaryota</taxon>
        <taxon>Fungi</taxon>
        <taxon>Dikarya</taxon>
        <taxon>Ascomycota</taxon>
        <taxon>Pezizomycotina</taxon>
        <taxon>Dothideomycetes</taxon>
        <taxon>Pleosporomycetidae</taxon>
        <taxon>Pleosporales</taxon>
        <taxon>Massarineae</taxon>
        <taxon>Didymosphaeriaceae</taxon>
        <taxon>Didymosphaeria</taxon>
    </lineage>
</organism>